<evidence type="ECO:0000313" key="1">
    <source>
        <dbReference type="EMBL" id="KZE80264.1"/>
    </source>
</evidence>
<gene>
    <name evidence="1" type="ORF">AV926_10395</name>
</gene>
<dbReference type="RefSeq" id="WP_038987957.1">
    <property type="nucleotide sequence ID" value="NZ_JWJO01000072.1"/>
</dbReference>
<evidence type="ECO:0000313" key="2">
    <source>
        <dbReference type="Proteomes" id="UP000076630"/>
    </source>
</evidence>
<proteinExistence type="predicted"/>
<dbReference type="Gene3D" id="3.40.630.30">
    <property type="match status" value="1"/>
</dbReference>
<dbReference type="InterPro" id="IPR016181">
    <property type="entry name" value="Acyl_CoA_acyltransferase"/>
</dbReference>
<dbReference type="Proteomes" id="UP000076630">
    <property type="component" value="Unassembled WGS sequence"/>
</dbReference>
<dbReference type="AlphaFoldDB" id="A0A161S5X2"/>
<accession>A0A161S5X2</accession>
<comment type="caution">
    <text evidence="1">The sequence shown here is derived from an EMBL/GenBank/DDBJ whole genome shotgun (WGS) entry which is preliminary data.</text>
</comment>
<evidence type="ECO:0008006" key="3">
    <source>
        <dbReference type="Google" id="ProtNLM"/>
    </source>
</evidence>
<organism evidence="1 2">
    <name type="scientific">Myroides marinus</name>
    <dbReference type="NCBI Taxonomy" id="703342"/>
    <lineage>
        <taxon>Bacteria</taxon>
        <taxon>Pseudomonadati</taxon>
        <taxon>Bacteroidota</taxon>
        <taxon>Flavobacteriia</taxon>
        <taxon>Flavobacteriales</taxon>
        <taxon>Flavobacteriaceae</taxon>
        <taxon>Myroides</taxon>
    </lineage>
</organism>
<keyword evidence="2" id="KW-1185">Reference proteome</keyword>
<dbReference type="OrthoDB" id="342444at2"/>
<dbReference type="EMBL" id="LQNU01000057">
    <property type="protein sequence ID" value="KZE80264.1"/>
    <property type="molecule type" value="Genomic_DNA"/>
</dbReference>
<reference evidence="1 2" key="1">
    <citation type="submission" date="2016-01" db="EMBL/GenBank/DDBJ databases">
        <title>Whole genome sequencing of Myroides marinus L41.</title>
        <authorList>
            <person name="Hong K.W."/>
        </authorList>
    </citation>
    <scope>NUCLEOTIDE SEQUENCE [LARGE SCALE GENOMIC DNA]</scope>
    <source>
        <strain evidence="1 2">L41</strain>
    </source>
</reference>
<dbReference type="SUPFAM" id="SSF55729">
    <property type="entry name" value="Acyl-CoA N-acyltransferases (Nat)"/>
    <property type="match status" value="1"/>
</dbReference>
<sequence length="255" mass="29435">MMDHTYRFVIEKELNAQESSIYGEQVEQFNVWPAYILAGKVNLEYWEVIYDIFSEYQFFMLDGDIVIGNGNCIPLHLTKEELSDLPDGGWDWALEKAVKDYEKGLVPNTLCALQIGLNKEYQGKGISNLLISFMKTIALNKEKESFILPIRPNLKTNFPLIPMEDYIKWINKEGLPYDAWIRTHVKGGASIVKICKQSMFVEGTIAEWESWTGLVFQSSGEYLLPRLLNPITIDLTLNKGTYIEPNVWMQYDLTR</sequence>
<name>A0A161S5X2_9FLAO</name>
<protein>
    <recommendedName>
        <fullName evidence="3">N-acetyltransferase domain-containing protein</fullName>
    </recommendedName>
</protein>